<evidence type="ECO:0000256" key="1">
    <source>
        <dbReference type="SAM" id="MobiDB-lite"/>
    </source>
</evidence>
<dbReference type="InParanoid" id="W2RTZ6"/>
<protein>
    <submittedName>
        <fullName evidence="2">Uncharacterized protein</fullName>
    </submittedName>
</protein>
<dbReference type="Proteomes" id="UP000030752">
    <property type="component" value="Unassembled WGS sequence"/>
</dbReference>
<keyword evidence="3" id="KW-1185">Reference proteome</keyword>
<dbReference type="AlphaFoldDB" id="W2RTZ6"/>
<name>W2RTZ6_CYPE1</name>
<dbReference type="HOGENOM" id="CLU_1749566_0_0_1"/>
<organism evidence="2 3">
    <name type="scientific">Cyphellophora europaea (strain CBS 101466)</name>
    <name type="common">Phialophora europaea</name>
    <dbReference type="NCBI Taxonomy" id="1220924"/>
    <lineage>
        <taxon>Eukaryota</taxon>
        <taxon>Fungi</taxon>
        <taxon>Dikarya</taxon>
        <taxon>Ascomycota</taxon>
        <taxon>Pezizomycotina</taxon>
        <taxon>Eurotiomycetes</taxon>
        <taxon>Chaetothyriomycetidae</taxon>
        <taxon>Chaetothyriales</taxon>
        <taxon>Cyphellophoraceae</taxon>
        <taxon>Cyphellophora</taxon>
    </lineage>
</organism>
<dbReference type="EMBL" id="KB822721">
    <property type="protein sequence ID" value="ETN39243.1"/>
    <property type="molecule type" value="Genomic_DNA"/>
</dbReference>
<sequence>MDHIPHSSVCHRQDIHQIRTTFSLALFRHLHLGSNHLAYPLGVRSLSVGSHNRPQDRQHLHIMTILSLSQRRIASRLKVTTTTRKPSPQQVQLSREHKHLLEGTHRLHLAPCKALNSTRWSCQRGTTDAQANNPSQPQNPVRGTAQNVA</sequence>
<proteinExistence type="predicted"/>
<dbReference type="VEuPathDB" id="FungiDB:HMPREF1541_05466"/>
<evidence type="ECO:0000313" key="3">
    <source>
        <dbReference type="Proteomes" id="UP000030752"/>
    </source>
</evidence>
<evidence type="ECO:0000313" key="2">
    <source>
        <dbReference type="EMBL" id="ETN39243.1"/>
    </source>
</evidence>
<reference evidence="2 3" key="1">
    <citation type="submission" date="2013-03" db="EMBL/GenBank/DDBJ databases">
        <title>The Genome Sequence of Phialophora europaea CBS 101466.</title>
        <authorList>
            <consortium name="The Broad Institute Genomics Platform"/>
            <person name="Cuomo C."/>
            <person name="de Hoog S."/>
            <person name="Gorbushina A."/>
            <person name="Walker B."/>
            <person name="Young S.K."/>
            <person name="Zeng Q."/>
            <person name="Gargeya S."/>
            <person name="Fitzgerald M."/>
            <person name="Haas B."/>
            <person name="Abouelleil A."/>
            <person name="Allen A.W."/>
            <person name="Alvarado L."/>
            <person name="Arachchi H.M."/>
            <person name="Berlin A.M."/>
            <person name="Chapman S.B."/>
            <person name="Gainer-Dewar J."/>
            <person name="Goldberg J."/>
            <person name="Griggs A."/>
            <person name="Gujja S."/>
            <person name="Hansen M."/>
            <person name="Howarth C."/>
            <person name="Imamovic A."/>
            <person name="Ireland A."/>
            <person name="Larimer J."/>
            <person name="McCowan C."/>
            <person name="Murphy C."/>
            <person name="Pearson M."/>
            <person name="Poon T.W."/>
            <person name="Priest M."/>
            <person name="Roberts A."/>
            <person name="Saif S."/>
            <person name="Shea T."/>
            <person name="Sisk P."/>
            <person name="Sykes S."/>
            <person name="Wortman J."/>
            <person name="Nusbaum C."/>
            <person name="Birren B."/>
        </authorList>
    </citation>
    <scope>NUCLEOTIDE SEQUENCE [LARGE SCALE GENOMIC DNA]</scope>
    <source>
        <strain evidence="2 3">CBS 101466</strain>
    </source>
</reference>
<dbReference type="RefSeq" id="XP_008718028.1">
    <property type="nucleotide sequence ID" value="XM_008719806.1"/>
</dbReference>
<feature type="region of interest" description="Disordered" evidence="1">
    <location>
        <begin position="123"/>
        <end position="149"/>
    </location>
</feature>
<dbReference type="GeneID" id="19972805"/>
<gene>
    <name evidence="2" type="ORF">HMPREF1541_05466</name>
</gene>
<accession>W2RTZ6</accession>